<gene>
    <name evidence="13" type="primary">purM</name>
    <name evidence="16" type="ORF">SAMN03080618_02021</name>
</gene>
<dbReference type="FunFam" id="3.30.1330.10:FF:000001">
    <property type="entry name" value="Phosphoribosylformylglycinamidine cyclo-ligase"/>
    <property type="match status" value="1"/>
</dbReference>
<evidence type="ECO:0000256" key="5">
    <source>
        <dbReference type="ARBA" id="ARBA00022598"/>
    </source>
</evidence>
<protein>
    <recommendedName>
        <fullName evidence="4 13">Phosphoribosylformylglycinamidine cyclo-ligase</fullName>
        <ecNumber evidence="3 13">6.3.3.1</ecNumber>
    </recommendedName>
    <alternativeName>
        <fullName evidence="10 13">AIR synthase</fullName>
    </alternativeName>
    <alternativeName>
        <fullName evidence="11 13">AIRS</fullName>
    </alternativeName>
    <alternativeName>
        <fullName evidence="9 13">Phosphoribosyl-aminoimidazole synthetase</fullName>
    </alternativeName>
</protein>
<sequence>MVEGPHVIKCVAASRLAALATEGTSCDEPTLSNLSGETTMTEPKSGLTYAQAGVDIDAGNALVEKIKPMVRSTRRPGADGEIGGFGGLFDLKAAGFNDPILVAANDGVGTKLKVAIEADLHDTVGIDLVAMCVNDLVVQGAEPLLFLDYFATGKLDPDQGAAIVSGIAEGCRQAGCALIGGETAEMPGMYSEGDYDLAGFAVGAAERGQLLPTNDIVEGDVLLALASSGVHSNGFSLVRRIVEMSGLAWDAPSPFDTHRTLGEALLTPTRIYVKSVLQAIRSTHGLKALAHITGGGFPENLPRVLPKGFAAELQLDAIDVPEVFSWLAKTGNVAPNEMMRTFNCGVGMVLVVAAGQAAQVAAVLQQAGETVSTIGRIIPRRDEGVVYIGQIGL</sequence>
<evidence type="ECO:0000256" key="6">
    <source>
        <dbReference type="ARBA" id="ARBA00022741"/>
    </source>
</evidence>
<dbReference type="InterPro" id="IPR016188">
    <property type="entry name" value="PurM-like_N"/>
</dbReference>
<comment type="subcellular location">
    <subcellularLocation>
        <location evidence="13">Cytoplasm</location>
    </subcellularLocation>
</comment>
<dbReference type="CDD" id="cd02196">
    <property type="entry name" value="PurM"/>
    <property type="match status" value="1"/>
</dbReference>
<dbReference type="InterPro" id="IPR036676">
    <property type="entry name" value="PurM-like_C_sf"/>
</dbReference>
<comment type="pathway">
    <text evidence="1 13">Purine metabolism; IMP biosynthesis via de novo pathway; 5-amino-1-(5-phospho-D-ribosyl)imidazole from N(2)-formyl-N(1)-(5-phospho-D-ribosyl)glycinamide: step 2/2.</text>
</comment>
<keyword evidence="5 13" id="KW-0436">Ligase</keyword>
<dbReference type="InterPro" id="IPR004733">
    <property type="entry name" value="PurM_cligase"/>
</dbReference>
<dbReference type="FunFam" id="3.90.650.10:FF:000019">
    <property type="entry name" value="Trifunctional purine biosynthetic protein adenosine-3"/>
    <property type="match status" value="1"/>
</dbReference>
<dbReference type="Pfam" id="PF00586">
    <property type="entry name" value="AIRS"/>
    <property type="match status" value="1"/>
</dbReference>
<dbReference type="Gene3D" id="3.90.650.10">
    <property type="entry name" value="PurM-like C-terminal domain"/>
    <property type="match status" value="1"/>
</dbReference>
<dbReference type="GO" id="GO:0005524">
    <property type="term" value="F:ATP binding"/>
    <property type="evidence" value="ECO:0007669"/>
    <property type="project" value="UniProtKB-KW"/>
</dbReference>
<dbReference type="GO" id="GO:0006189">
    <property type="term" value="P:'de novo' IMP biosynthetic process"/>
    <property type="evidence" value="ECO:0007669"/>
    <property type="project" value="UniProtKB-UniRule"/>
</dbReference>
<dbReference type="Gene3D" id="3.30.1330.10">
    <property type="entry name" value="PurM-like, N-terminal domain"/>
    <property type="match status" value="1"/>
</dbReference>
<evidence type="ECO:0000259" key="14">
    <source>
        <dbReference type="Pfam" id="PF00586"/>
    </source>
</evidence>
<dbReference type="HAMAP" id="MF_00741">
    <property type="entry name" value="AIRS"/>
    <property type="match status" value="1"/>
</dbReference>
<dbReference type="GO" id="GO:0005829">
    <property type="term" value="C:cytosol"/>
    <property type="evidence" value="ECO:0007669"/>
    <property type="project" value="TreeGrafter"/>
</dbReference>
<accession>A0A1I3NB17</accession>
<organism evidence="16 17">
    <name type="scientific">Aquamicrobium aerolatum DSM 21857</name>
    <dbReference type="NCBI Taxonomy" id="1121003"/>
    <lineage>
        <taxon>Bacteria</taxon>
        <taxon>Pseudomonadati</taxon>
        <taxon>Pseudomonadota</taxon>
        <taxon>Alphaproteobacteria</taxon>
        <taxon>Hyphomicrobiales</taxon>
        <taxon>Phyllobacteriaceae</taxon>
        <taxon>Aerobium</taxon>
    </lineage>
</organism>
<evidence type="ECO:0000256" key="13">
    <source>
        <dbReference type="HAMAP-Rule" id="MF_00741"/>
    </source>
</evidence>
<evidence type="ECO:0000256" key="12">
    <source>
        <dbReference type="ARBA" id="ARBA00049057"/>
    </source>
</evidence>
<dbReference type="Pfam" id="PF02769">
    <property type="entry name" value="AIRS_C"/>
    <property type="match status" value="1"/>
</dbReference>
<keyword evidence="6 13" id="KW-0547">Nucleotide-binding</keyword>
<proteinExistence type="inferred from homology"/>
<dbReference type="AlphaFoldDB" id="A0A1I3NB17"/>
<feature type="domain" description="PurM-like N-terminal" evidence="14">
    <location>
        <begin position="101"/>
        <end position="204"/>
    </location>
</feature>
<dbReference type="NCBIfam" id="TIGR00878">
    <property type="entry name" value="purM"/>
    <property type="match status" value="1"/>
</dbReference>
<evidence type="ECO:0000259" key="15">
    <source>
        <dbReference type="Pfam" id="PF02769"/>
    </source>
</evidence>
<dbReference type="PANTHER" id="PTHR10520">
    <property type="entry name" value="TRIFUNCTIONAL PURINE BIOSYNTHETIC PROTEIN ADENOSINE-3-RELATED"/>
    <property type="match status" value="1"/>
</dbReference>
<evidence type="ECO:0000256" key="8">
    <source>
        <dbReference type="ARBA" id="ARBA00022840"/>
    </source>
</evidence>
<evidence type="ECO:0000256" key="7">
    <source>
        <dbReference type="ARBA" id="ARBA00022755"/>
    </source>
</evidence>
<dbReference type="GO" id="GO:0046084">
    <property type="term" value="P:adenine biosynthetic process"/>
    <property type="evidence" value="ECO:0007669"/>
    <property type="project" value="TreeGrafter"/>
</dbReference>
<dbReference type="EC" id="6.3.3.1" evidence="3 13"/>
<name>A0A1I3NB17_9HYPH</name>
<evidence type="ECO:0000256" key="10">
    <source>
        <dbReference type="ARBA" id="ARBA00032931"/>
    </source>
</evidence>
<evidence type="ECO:0000256" key="1">
    <source>
        <dbReference type="ARBA" id="ARBA00004686"/>
    </source>
</evidence>
<reference evidence="17" key="1">
    <citation type="submission" date="2016-10" db="EMBL/GenBank/DDBJ databases">
        <authorList>
            <person name="Varghese N."/>
            <person name="Submissions S."/>
        </authorList>
    </citation>
    <scope>NUCLEOTIDE SEQUENCE [LARGE SCALE GENOMIC DNA]</scope>
    <source>
        <strain evidence="17">DSM 21857</strain>
    </source>
</reference>
<keyword evidence="17" id="KW-1185">Reference proteome</keyword>
<evidence type="ECO:0000256" key="9">
    <source>
        <dbReference type="ARBA" id="ARBA00031908"/>
    </source>
</evidence>
<dbReference type="PANTHER" id="PTHR10520:SF12">
    <property type="entry name" value="TRIFUNCTIONAL PURINE BIOSYNTHETIC PROTEIN ADENOSINE-3"/>
    <property type="match status" value="1"/>
</dbReference>
<evidence type="ECO:0000256" key="4">
    <source>
        <dbReference type="ARBA" id="ARBA00020367"/>
    </source>
</evidence>
<dbReference type="InterPro" id="IPR010918">
    <property type="entry name" value="PurM-like_C_dom"/>
</dbReference>
<dbReference type="Proteomes" id="UP000242763">
    <property type="component" value="Unassembled WGS sequence"/>
</dbReference>
<dbReference type="GO" id="GO:0004641">
    <property type="term" value="F:phosphoribosylformylglycinamidine cyclo-ligase activity"/>
    <property type="evidence" value="ECO:0007669"/>
    <property type="project" value="UniProtKB-UniRule"/>
</dbReference>
<keyword evidence="7 13" id="KW-0658">Purine biosynthesis</keyword>
<dbReference type="UniPathway" id="UPA00074">
    <property type="reaction ID" value="UER00129"/>
</dbReference>
<evidence type="ECO:0000313" key="16">
    <source>
        <dbReference type="EMBL" id="SFJ06389.1"/>
    </source>
</evidence>
<evidence type="ECO:0000256" key="11">
    <source>
        <dbReference type="ARBA" id="ARBA00033093"/>
    </source>
</evidence>
<dbReference type="SUPFAM" id="SSF56042">
    <property type="entry name" value="PurM C-terminal domain-like"/>
    <property type="match status" value="1"/>
</dbReference>
<keyword evidence="8 13" id="KW-0067">ATP-binding</keyword>
<feature type="domain" description="PurM-like C-terminal" evidence="15">
    <location>
        <begin position="218"/>
        <end position="387"/>
    </location>
</feature>
<evidence type="ECO:0000313" key="17">
    <source>
        <dbReference type="Proteomes" id="UP000242763"/>
    </source>
</evidence>
<dbReference type="InterPro" id="IPR036921">
    <property type="entry name" value="PurM-like_N_sf"/>
</dbReference>
<dbReference type="STRING" id="1121003.SAMN03080618_02021"/>
<evidence type="ECO:0000256" key="3">
    <source>
        <dbReference type="ARBA" id="ARBA00013047"/>
    </source>
</evidence>
<dbReference type="GO" id="GO:0004637">
    <property type="term" value="F:phosphoribosylamine-glycine ligase activity"/>
    <property type="evidence" value="ECO:0007669"/>
    <property type="project" value="TreeGrafter"/>
</dbReference>
<dbReference type="SUPFAM" id="SSF55326">
    <property type="entry name" value="PurM N-terminal domain-like"/>
    <property type="match status" value="1"/>
</dbReference>
<comment type="similarity">
    <text evidence="2 13">Belongs to the AIR synthase family.</text>
</comment>
<evidence type="ECO:0000256" key="2">
    <source>
        <dbReference type="ARBA" id="ARBA00010280"/>
    </source>
</evidence>
<dbReference type="EMBL" id="FORF01000010">
    <property type="protein sequence ID" value="SFJ06389.1"/>
    <property type="molecule type" value="Genomic_DNA"/>
</dbReference>
<comment type="catalytic activity">
    <reaction evidence="12 13">
        <text>2-formamido-N(1)-(5-O-phospho-beta-D-ribosyl)acetamidine + ATP = 5-amino-1-(5-phospho-beta-D-ribosyl)imidazole + ADP + phosphate + H(+)</text>
        <dbReference type="Rhea" id="RHEA:23032"/>
        <dbReference type="ChEBI" id="CHEBI:15378"/>
        <dbReference type="ChEBI" id="CHEBI:30616"/>
        <dbReference type="ChEBI" id="CHEBI:43474"/>
        <dbReference type="ChEBI" id="CHEBI:137981"/>
        <dbReference type="ChEBI" id="CHEBI:147287"/>
        <dbReference type="ChEBI" id="CHEBI:456216"/>
        <dbReference type="EC" id="6.3.3.1"/>
    </reaction>
</comment>
<keyword evidence="13" id="KW-0963">Cytoplasm</keyword>